<feature type="region of interest" description="Disordered" evidence="3">
    <location>
        <begin position="268"/>
        <end position="297"/>
    </location>
</feature>
<dbReference type="InterPro" id="IPR008942">
    <property type="entry name" value="ENTH_VHS"/>
</dbReference>
<keyword evidence="2" id="KW-0653">Protein transport</keyword>
<evidence type="ECO:0000259" key="4">
    <source>
        <dbReference type="PROSITE" id="PS50179"/>
    </source>
</evidence>
<dbReference type="OrthoDB" id="10255964at2759"/>
<dbReference type="PROSITE" id="PS50909">
    <property type="entry name" value="GAT"/>
    <property type="match status" value="1"/>
</dbReference>
<dbReference type="GO" id="GO:0006897">
    <property type="term" value="P:endocytosis"/>
    <property type="evidence" value="ECO:0007669"/>
    <property type="project" value="InterPro"/>
</dbReference>
<dbReference type="PANTHER" id="PTHR47789:SF1">
    <property type="entry name" value="LAS SEVENTEEN-BINDING PROTEIN 5"/>
    <property type="match status" value="1"/>
</dbReference>
<dbReference type="SUPFAM" id="SSF89009">
    <property type="entry name" value="GAT-like domain"/>
    <property type="match status" value="1"/>
</dbReference>
<dbReference type="EMBL" id="JAABOA010000922">
    <property type="protein sequence ID" value="KAF9582798.1"/>
    <property type="molecule type" value="Genomic_DNA"/>
</dbReference>
<protein>
    <submittedName>
        <fullName evidence="6">TOM1-like protein 2</fullName>
    </submittedName>
</protein>
<dbReference type="GO" id="GO:0035091">
    <property type="term" value="F:phosphatidylinositol binding"/>
    <property type="evidence" value="ECO:0007669"/>
    <property type="project" value="InterPro"/>
</dbReference>
<proteinExistence type="predicted"/>
<dbReference type="CDD" id="cd16980">
    <property type="entry name" value="VHS_Lsb5"/>
    <property type="match status" value="1"/>
</dbReference>
<dbReference type="InterPro" id="IPR002014">
    <property type="entry name" value="VHS_dom"/>
</dbReference>
<dbReference type="Gene3D" id="1.20.58.160">
    <property type="match status" value="1"/>
</dbReference>
<feature type="region of interest" description="Disordered" evidence="3">
    <location>
        <begin position="406"/>
        <end position="426"/>
    </location>
</feature>
<evidence type="ECO:0000259" key="5">
    <source>
        <dbReference type="PROSITE" id="PS50909"/>
    </source>
</evidence>
<dbReference type="PROSITE" id="PS50179">
    <property type="entry name" value="VHS"/>
    <property type="match status" value="1"/>
</dbReference>
<dbReference type="SMART" id="SM00288">
    <property type="entry name" value="VHS"/>
    <property type="match status" value="1"/>
</dbReference>
<dbReference type="GO" id="GO:0043130">
    <property type="term" value="F:ubiquitin binding"/>
    <property type="evidence" value="ECO:0007669"/>
    <property type="project" value="InterPro"/>
</dbReference>
<gene>
    <name evidence="6" type="primary">TOM1L2</name>
    <name evidence="6" type="ORF">BGW38_010747</name>
</gene>
<name>A0A9P6FVU1_9FUNG</name>
<evidence type="ECO:0000256" key="3">
    <source>
        <dbReference type="SAM" id="MobiDB-lite"/>
    </source>
</evidence>
<dbReference type="SUPFAM" id="SSF48464">
    <property type="entry name" value="ENTH/VHS domain"/>
    <property type="match status" value="1"/>
</dbReference>
<dbReference type="InterPro" id="IPR004152">
    <property type="entry name" value="GAT_dom"/>
</dbReference>
<dbReference type="GO" id="GO:0015031">
    <property type="term" value="P:protein transport"/>
    <property type="evidence" value="ECO:0007669"/>
    <property type="project" value="UniProtKB-KW"/>
</dbReference>
<dbReference type="Pfam" id="PF00790">
    <property type="entry name" value="VHS"/>
    <property type="match status" value="1"/>
</dbReference>
<dbReference type="InterPro" id="IPR038425">
    <property type="entry name" value="GAT_sf"/>
</dbReference>
<accession>A0A9P6FVU1</accession>
<dbReference type="InterPro" id="IPR045007">
    <property type="entry name" value="LSB5"/>
</dbReference>
<feature type="compositionally biased region" description="Low complexity" evidence="3">
    <location>
        <begin position="413"/>
        <end position="426"/>
    </location>
</feature>
<keyword evidence="1" id="KW-0813">Transport</keyword>
<feature type="region of interest" description="Disordered" evidence="3">
    <location>
        <begin position="141"/>
        <end position="165"/>
    </location>
</feature>
<organism evidence="6 7">
    <name type="scientific">Lunasporangiospora selenospora</name>
    <dbReference type="NCBI Taxonomy" id="979761"/>
    <lineage>
        <taxon>Eukaryota</taxon>
        <taxon>Fungi</taxon>
        <taxon>Fungi incertae sedis</taxon>
        <taxon>Mucoromycota</taxon>
        <taxon>Mortierellomycotina</taxon>
        <taxon>Mortierellomycetes</taxon>
        <taxon>Mortierellales</taxon>
        <taxon>Mortierellaceae</taxon>
        <taxon>Lunasporangiospora</taxon>
    </lineage>
</organism>
<feature type="domain" description="GAT" evidence="5">
    <location>
        <begin position="165"/>
        <end position="258"/>
    </location>
</feature>
<dbReference type="Proteomes" id="UP000780801">
    <property type="component" value="Unassembled WGS sequence"/>
</dbReference>
<feature type="domain" description="VHS" evidence="4">
    <location>
        <begin position="16"/>
        <end position="145"/>
    </location>
</feature>
<evidence type="ECO:0000256" key="2">
    <source>
        <dbReference type="ARBA" id="ARBA00022927"/>
    </source>
</evidence>
<dbReference type="GO" id="GO:0030479">
    <property type="term" value="C:actin cortical patch"/>
    <property type="evidence" value="ECO:0007669"/>
    <property type="project" value="TreeGrafter"/>
</dbReference>
<dbReference type="GO" id="GO:0007015">
    <property type="term" value="P:actin filament organization"/>
    <property type="evidence" value="ECO:0007669"/>
    <property type="project" value="InterPro"/>
</dbReference>
<evidence type="ECO:0000313" key="7">
    <source>
        <dbReference type="Proteomes" id="UP000780801"/>
    </source>
</evidence>
<dbReference type="PANTHER" id="PTHR47789">
    <property type="entry name" value="LAS SEVENTEEN-BINDING PROTEIN 5"/>
    <property type="match status" value="1"/>
</dbReference>
<dbReference type="AlphaFoldDB" id="A0A9P6FVU1"/>
<reference evidence="6" key="1">
    <citation type="journal article" date="2020" name="Fungal Divers.">
        <title>Resolving the Mortierellaceae phylogeny through synthesis of multi-gene phylogenetics and phylogenomics.</title>
        <authorList>
            <person name="Vandepol N."/>
            <person name="Liber J."/>
            <person name="Desiro A."/>
            <person name="Na H."/>
            <person name="Kennedy M."/>
            <person name="Barry K."/>
            <person name="Grigoriev I.V."/>
            <person name="Miller A.N."/>
            <person name="O'Donnell K."/>
            <person name="Stajich J.E."/>
            <person name="Bonito G."/>
        </authorList>
    </citation>
    <scope>NUCLEOTIDE SEQUENCE</scope>
    <source>
        <strain evidence="6">KOD1015</strain>
    </source>
</reference>
<dbReference type="Gene3D" id="1.25.40.90">
    <property type="match status" value="1"/>
</dbReference>
<dbReference type="CDD" id="cd21383">
    <property type="entry name" value="GAT_GGA_Tom1-like"/>
    <property type="match status" value="1"/>
</dbReference>
<keyword evidence="7" id="KW-1185">Reference proteome</keyword>
<evidence type="ECO:0000256" key="1">
    <source>
        <dbReference type="ARBA" id="ARBA00022448"/>
    </source>
</evidence>
<comment type="caution">
    <text evidence="6">The sequence shown here is derived from an EMBL/GenBank/DDBJ whole genome shotgun (WGS) entry which is preliminary data.</text>
</comment>
<evidence type="ECO:0000313" key="6">
    <source>
        <dbReference type="EMBL" id="KAF9582798.1"/>
    </source>
</evidence>
<sequence>MGLFSKQTAISSQIDVITNLASITQWEQVTALCDAVNAKDDGAKEAAKALRKKLRLGKPQQQMNAITLIQAMVEGCGSRFKAQLATDKFVEDIRAVALSESTDVNVKICLMERLEGWADAFVSDPGLAIIPQLYQALCRNNTPRSANGARSGPPSPPRAPLTPEQRMRQMAQDIELARNNAHMLVEAVSFADPEVEAVEENELIKEFHSKCLTLQRGIQQYLSEMTESPDFSEQWLTSLLACNQELVQAFTAYNQMMERQHLARVTKASQLTDAPRSNGKQNPAPEDLISFNDGAGVGNRTYQSNGGNHVLPTSTTTAAVPQTTSVLASPPVLTGNHNGGITATESSADPFGDPTPYFVSGPNDAPSAVKLGKRTENNDMIFDASSYIRQQQAEQEQLAMLKEQQRQLHLQHSSPADGSSSSSSSSAAAIVAVEGIHAVAPPSHVTAVASHQ</sequence>
<dbReference type="GO" id="GO:0007034">
    <property type="term" value="P:vacuolar transport"/>
    <property type="evidence" value="ECO:0007669"/>
    <property type="project" value="UniProtKB-ARBA"/>
</dbReference>
<dbReference type="GO" id="GO:0051666">
    <property type="term" value="P:actin cortical patch localization"/>
    <property type="evidence" value="ECO:0007669"/>
    <property type="project" value="TreeGrafter"/>
</dbReference>
<dbReference type="Pfam" id="PF03127">
    <property type="entry name" value="GAT"/>
    <property type="match status" value="1"/>
</dbReference>